<dbReference type="PANTHER" id="PTHR31285:SF0">
    <property type="entry name" value="NICOTINAMIDE MONONUCLEOTIDE ADENYLYLTRANSFERASE"/>
    <property type="match status" value="1"/>
</dbReference>
<dbReference type="Proteomes" id="UP000176593">
    <property type="component" value="Unassembled WGS sequence"/>
</dbReference>
<dbReference type="EMBL" id="MGEQ01000007">
    <property type="protein sequence ID" value="OGL86704.1"/>
    <property type="molecule type" value="Genomic_DNA"/>
</dbReference>
<comment type="caution">
    <text evidence="2">The sequence shown here is derived from an EMBL/GenBank/DDBJ whole genome shotgun (WGS) entry which is preliminary data.</text>
</comment>
<dbReference type="GO" id="GO:0005737">
    <property type="term" value="C:cytoplasm"/>
    <property type="evidence" value="ECO:0007669"/>
    <property type="project" value="TreeGrafter"/>
</dbReference>
<evidence type="ECO:0000313" key="3">
    <source>
        <dbReference type="Proteomes" id="UP000176593"/>
    </source>
</evidence>
<dbReference type="InterPro" id="IPR004821">
    <property type="entry name" value="Cyt_trans-like"/>
</dbReference>
<gene>
    <name evidence="2" type="ORF">A3I41_05220</name>
</gene>
<dbReference type="GO" id="GO:0000309">
    <property type="term" value="F:nicotinamide-nucleotide adenylyltransferase activity"/>
    <property type="evidence" value="ECO:0007669"/>
    <property type="project" value="TreeGrafter"/>
</dbReference>
<dbReference type="InterPro" id="IPR014729">
    <property type="entry name" value="Rossmann-like_a/b/a_fold"/>
</dbReference>
<accession>A0A1F7V9S3</accession>
<sequence>MRDILSHWQIFEAVTDLRNTGKQIFLVTTGSTGGLLEALWGPFHASNQLFGHRFCYAQEDLAEFLGFKPKKFCSEETAAQMAAHAYWHGMELAVRRRIAVPDVIGVGMTAVVSSDRHHRGEERVCIAVRTRESFHKFEATFEKCAEDTSPEDRYAARIEQSQLADVMTLNVILDAGGITQIPFPKKCARSFDFIDFSDKTIVEQLVPSFWASTESGMHMEVGAAGWLKGCDEATDRRIEAALANPPIYGRVSWDGRDEYREPNLETDLKNAVLLPGSFNPLHYGHIALARTVEKMTGKRVIYEITNTHPFKPTRTHTEMMQRADQFQFFAPVILSDDAPLFIDKARRYPGVPMVMGADAMQALLDVRYYDNSLQKLFDVLDEFRRLGTVFYVNGRDVKGMFLTRDDVAVPKRYEDLFLTVSGREDISSTQLRNKTQA</sequence>
<dbReference type="GO" id="GO:0016887">
    <property type="term" value="F:ATP hydrolysis activity"/>
    <property type="evidence" value="ECO:0007669"/>
    <property type="project" value="TreeGrafter"/>
</dbReference>
<proteinExistence type="predicted"/>
<dbReference type="Gene3D" id="3.40.50.620">
    <property type="entry name" value="HUPs"/>
    <property type="match status" value="1"/>
</dbReference>
<reference evidence="2 3" key="1">
    <citation type="journal article" date="2016" name="Nat. Commun.">
        <title>Thousands of microbial genomes shed light on interconnected biogeochemical processes in an aquifer system.</title>
        <authorList>
            <person name="Anantharaman K."/>
            <person name="Brown C.T."/>
            <person name="Hug L.A."/>
            <person name="Sharon I."/>
            <person name="Castelle C.J."/>
            <person name="Probst A.J."/>
            <person name="Thomas B.C."/>
            <person name="Singh A."/>
            <person name="Wilkins M.J."/>
            <person name="Karaoz U."/>
            <person name="Brodie E.L."/>
            <person name="Williams K.H."/>
            <person name="Hubbard S.S."/>
            <person name="Banfield J.F."/>
        </authorList>
    </citation>
    <scope>NUCLEOTIDE SEQUENCE [LARGE SCALE GENOMIC DNA]</scope>
</reference>
<evidence type="ECO:0000313" key="2">
    <source>
        <dbReference type="EMBL" id="OGL86704.1"/>
    </source>
</evidence>
<evidence type="ECO:0000259" key="1">
    <source>
        <dbReference type="Pfam" id="PF01467"/>
    </source>
</evidence>
<dbReference type="AlphaFoldDB" id="A0A1F7V9S3"/>
<dbReference type="SUPFAM" id="SSF52374">
    <property type="entry name" value="Nucleotidylyl transferase"/>
    <property type="match status" value="1"/>
</dbReference>
<feature type="domain" description="Cytidyltransferase-like" evidence="1">
    <location>
        <begin position="273"/>
        <end position="433"/>
    </location>
</feature>
<dbReference type="PANTHER" id="PTHR31285">
    <property type="entry name" value="NICOTINAMIDE MONONUCLEOTIDE ADENYLYLTRANSFERASE"/>
    <property type="match status" value="1"/>
</dbReference>
<name>A0A1F7V9S3_9BACT</name>
<organism evidence="2 3">
    <name type="scientific">Candidatus Uhrbacteria bacterium RIFCSPLOWO2_02_FULL_48_18</name>
    <dbReference type="NCBI Taxonomy" id="1802408"/>
    <lineage>
        <taxon>Bacteria</taxon>
        <taxon>Candidatus Uhriibacteriota</taxon>
    </lineage>
</organism>
<dbReference type="Pfam" id="PF01467">
    <property type="entry name" value="CTP_transf_like"/>
    <property type="match status" value="1"/>
</dbReference>
<protein>
    <recommendedName>
        <fullName evidence="1">Cytidyltransferase-like domain-containing protein</fullName>
    </recommendedName>
</protein>